<keyword evidence="4" id="KW-0732">Signal</keyword>
<feature type="signal peptide" evidence="4">
    <location>
        <begin position="1"/>
        <end position="27"/>
    </location>
</feature>
<sequence length="252" mass="27411">MTTSCGRWIKLACAAALTVILSAGCSAAPATRDSAGTHVQAILERYPELQGKKAETERVERVVDGDTFETKSGKVRLIGVNTPEITGGKNEPYGEEARRFTEARLKGRTVYMFQDAGATDRYGRLLRYVFVEDDTRMFNEVLVAEGYANVMTVPPNVMYAERFVELERQARESNKGLWGWDGGGNNGAAGKSAVPQTGGAACDAPAIKGNINANKEKIYHVPGSRSYDRTVPEQWFCTEEEAVAAGFRKAGG</sequence>
<reference evidence="7" key="1">
    <citation type="journal article" date="2019" name="Int. J. Syst. Evol. Microbiol.">
        <title>The Global Catalogue of Microorganisms (GCM) 10K type strain sequencing project: providing services to taxonomists for standard genome sequencing and annotation.</title>
        <authorList>
            <consortium name="The Broad Institute Genomics Platform"/>
            <consortium name="The Broad Institute Genome Sequencing Center for Infectious Disease"/>
            <person name="Wu L."/>
            <person name="Ma J."/>
        </authorList>
    </citation>
    <scope>NUCLEOTIDE SEQUENCE [LARGE SCALE GENOMIC DNA]</scope>
    <source>
        <strain evidence="7">JCM 18657</strain>
    </source>
</reference>
<evidence type="ECO:0000256" key="2">
    <source>
        <dbReference type="ARBA" id="ARBA00022759"/>
    </source>
</evidence>
<evidence type="ECO:0000256" key="3">
    <source>
        <dbReference type="ARBA" id="ARBA00022801"/>
    </source>
</evidence>
<dbReference type="InterPro" id="IPR016071">
    <property type="entry name" value="Staphylococal_nuclease_OB-fold"/>
</dbReference>
<name>A0ABW2V1S7_9BACL</name>
<evidence type="ECO:0000259" key="5">
    <source>
        <dbReference type="PROSITE" id="PS50830"/>
    </source>
</evidence>
<comment type="caution">
    <text evidence="6">The sequence shown here is derived from an EMBL/GenBank/DDBJ whole genome shotgun (WGS) entry which is preliminary data.</text>
</comment>
<feature type="chain" id="PRO_5046832866" evidence="4">
    <location>
        <begin position="28"/>
        <end position="252"/>
    </location>
</feature>
<dbReference type="SUPFAM" id="SSF50199">
    <property type="entry name" value="Staphylococcal nuclease"/>
    <property type="match status" value="1"/>
</dbReference>
<dbReference type="PANTHER" id="PTHR12302:SF3">
    <property type="entry name" value="SERINE_THREONINE-PROTEIN KINASE 31"/>
    <property type="match status" value="1"/>
</dbReference>
<evidence type="ECO:0000256" key="1">
    <source>
        <dbReference type="ARBA" id="ARBA00022722"/>
    </source>
</evidence>
<proteinExistence type="predicted"/>
<evidence type="ECO:0000256" key="4">
    <source>
        <dbReference type="SAM" id="SignalP"/>
    </source>
</evidence>
<dbReference type="PROSITE" id="PS51257">
    <property type="entry name" value="PROKAR_LIPOPROTEIN"/>
    <property type="match status" value="1"/>
</dbReference>
<keyword evidence="3" id="KW-0378">Hydrolase</keyword>
<dbReference type="RefSeq" id="WP_170209386.1">
    <property type="nucleotide sequence ID" value="NZ_JBHTGQ010000002.1"/>
</dbReference>
<protein>
    <submittedName>
        <fullName evidence="6">Thermonuclease family protein</fullName>
    </submittedName>
</protein>
<evidence type="ECO:0000313" key="7">
    <source>
        <dbReference type="Proteomes" id="UP001596528"/>
    </source>
</evidence>
<accession>A0ABW2V1S7</accession>
<organism evidence="6 7">
    <name type="scientific">Paenibacillus thermoaerophilus</name>
    <dbReference type="NCBI Taxonomy" id="1215385"/>
    <lineage>
        <taxon>Bacteria</taxon>
        <taxon>Bacillati</taxon>
        <taxon>Bacillota</taxon>
        <taxon>Bacilli</taxon>
        <taxon>Bacillales</taxon>
        <taxon>Paenibacillaceae</taxon>
        <taxon>Paenibacillus</taxon>
    </lineage>
</organism>
<dbReference type="Gene3D" id="2.40.50.90">
    <property type="match status" value="1"/>
</dbReference>
<feature type="domain" description="TNase-like" evidence="5">
    <location>
        <begin position="53"/>
        <end position="180"/>
    </location>
</feature>
<dbReference type="EMBL" id="JBHTGQ010000002">
    <property type="protein sequence ID" value="MFC7748730.1"/>
    <property type="molecule type" value="Genomic_DNA"/>
</dbReference>
<keyword evidence="2" id="KW-0255">Endonuclease</keyword>
<dbReference type="Pfam" id="PF00565">
    <property type="entry name" value="SNase"/>
    <property type="match status" value="1"/>
</dbReference>
<dbReference type="Proteomes" id="UP001596528">
    <property type="component" value="Unassembled WGS sequence"/>
</dbReference>
<dbReference type="PANTHER" id="PTHR12302">
    <property type="entry name" value="EBNA2 BINDING PROTEIN P100"/>
    <property type="match status" value="1"/>
</dbReference>
<gene>
    <name evidence="6" type="ORF">ACFQWB_02055</name>
</gene>
<dbReference type="InterPro" id="IPR035437">
    <property type="entry name" value="SNase_OB-fold_sf"/>
</dbReference>
<dbReference type="PROSITE" id="PS50830">
    <property type="entry name" value="TNASE_3"/>
    <property type="match status" value="1"/>
</dbReference>
<evidence type="ECO:0000313" key="6">
    <source>
        <dbReference type="EMBL" id="MFC7748730.1"/>
    </source>
</evidence>
<dbReference type="SMART" id="SM00318">
    <property type="entry name" value="SNc"/>
    <property type="match status" value="1"/>
</dbReference>
<keyword evidence="1" id="KW-0540">Nuclease</keyword>
<keyword evidence="7" id="KW-1185">Reference proteome</keyword>